<proteinExistence type="inferred from homology"/>
<accession>A0A2T0TN55</accession>
<dbReference type="PANTHER" id="PTHR30615">
    <property type="entry name" value="UNCHARACTERIZED PROTEIN YJBQ-RELATED"/>
    <property type="match status" value="1"/>
</dbReference>
<dbReference type="RefSeq" id="WP_106135843.1">
    <property type="nucleotide sequence ID" value="NZ_PVTE01000001.1"/>
</dbReference>
<dbReference type="NCBIfam" id="TIGR00149">
    <property type="entry name" value="TIGR00149_YjbQ"/>
    <property type="match status" value="1"/>
</dbReference>
<dbReference type="Proteomes" id="UP000238375">
    <property type="component" value="Unassembled WGS sequence"/>
</dbReference>
<dbReference type="PANTHER" id="PTHR30615:SF8">
    <property type="entry name" value="UPF0047 PROTEIN C4A8.02C"/>
    <property type="match status" value="1"/>
</dbReference>
<evidence type="ECO:0000313" key="3">
    <source>
        <dbReference type="Proteomes" id="UP000238375"/>
    </source>
</evidence>
<evidence type="ECO:0000256" key="1">
    <source>
        <dbReference type="ARBA" id="ARBA00005534"/>
    </source>
</evidence>
<dbReference type="SUPFAM" id="SSF111038">
    <property type="entry name" value="YjbQ-like"/>
    <property type="match status" value="1"/>
</dbReference>
<dbReference type="PIRSF" id="PIRSF004681">
    <property type="entry name" value="UCP004681"/>
    <property type="match status" value="1"/>
</dbReference>
<protein>
    <submittedName>
        <fullName evidence="2">Secondary thiamine-phosphate synthase enzyme</fullName>
    </submittedName>
</protein>
<comment type="caution">
    <text evidence="2">The sequence shown here is derived from an EMBL/GenBank/DDBJ whole genome shotgun (WGS) entry which is preliminary data.</text>
</comment>
<dbReference type="Gene3D" id="2.60.120.460">
    <property type="entry name" value="YjbQ-like"/>
    <property type="match status" value="1"/>
</dbReference>
<dbReference type="InterPro" id="IPR035917">
    <property type="entry name" value="YjbQ-like_sf"/>
</dbReference>
<organism evidence="2 3">
    <name type="scientific">Spirosoma oryzae</name>
    <dbReference type="NCBI Taxonomy" id="1469603"/>
    <lineage>
        <taxon>Bacteria</taxon>
        <taxon>Pseudomonadati</taxon>
        <taxon>Bacteroidota</taxon>
        <taxon>Cytophagia</taxon>
        <taxon>Cytophagales</taxon>
        <taxon>Cytophagaceae</taxon>
        <taxon>Spirosoma</taxon>
    </lineage>
</organism>
<sequence>MPVYQKIIQLPAFSRGFHLITRFIERDFPELRQIQAGMLHVFIQHTSASLSINENADPTVRQDFESFFNRLVPENAPYFKHNYEGPDDMPAHLKAALLGHAVTMPITNGQLNLGTWQGIYLGEHRDHGGRRILVITAYS</sequence>
<name>A0A2T0TN55_9BACT</name>
<comment type="similarity">
    <text evidence="1">Belongs to the UPF0047 family.</text>
</comment>
<evidence type="ECO:0000313" key="2">
    <source>
        <dbReference type="EMBL" id="PRY47087.1"/>
    </source>
</evidence>
<keyword evidence="3" id="KW-1185">Reference proteome</keyword>
<dbReference type="AlphaFoldDB" id="A0A2T0TN55"/>
<gene>
    <name evidence="2" type="ORF">CLV58_101152</name>
</gene>
<dbReference type="OrthoDB" id="9801725at2"/>
<dbReference type="EMBL" id="PVTE01000001">
    <property type="protein sequence ID" value="PRY47087.1"/>
    <property type="molecule type" value="Genomic_DNA"/>
</dbReference>
<dbReference type="Pfam" id="PF01894">
    <property type="entry name" value="YjbQ"/>
    <property type="match status" value="1"/>
</dbReference>
<reference evidence="2 3" key="1">
    <citation type="submission" date="2018-03" db="EMBL/GenBank/DDBJ databases">
        <title>Genomic Encyclopedia of Archaeal and Bacterial Type Strains, Phase II (KMG-II): from individual species to whole genera.</title>
        <authorList>
            <person name="Goeker M."/>
        </authorList>
    </citation>
    <scope>NUCLEOTIDE SEQUENCE [LARGE SCALE GENOMIC DNA]</scope>
    <source>
        <strain evidence="2 3">DSM 28354</strain>
    </source>
</reference>
<dbReference type="InterPro" id="IPR001602">
    <property type="entry name" value="UPF0047_YjbQ-like"/>
</dbReference>